<dbReference type="EMBL" id="CACRXK020012470">
    <property type="protein sequence ID" value="CAB4023377.1"/>
    <property type="molecule type" value="Genomic_DNA"/>
</dbReference>
<dbReference type="Proteomes" id="UP001152795">
    <property type="component" value="Unassembled WGS sequence"/>
</dbReference>
<gene>
    <name evidence="1" type="ORF">PACLA_8A011937</name>
</gene>
<reference evidence="1" key="1">
    <citation type="submission" date="2020-04" db="EMBL/GenBank/DDBJ databases">
        <authorList>
            <person name="Alioto T."/>
            <person name="Alioto T."/>
            <person name="Gomez Garrido J."/>
        </authorList>
    </citation>
    <scope>NUCLEOTIDE SEQUENCE</scope>
    <source>
        <strain evidence="1">A484AB</strain>
    </source>
</reference>
<proteinExistence type="predicted"/>
<dbReference type="GO" id="GO:0005634">
    <property type="term" value="C:nucleus"/>
    <property type="evidence" value="ECO:0007669"/>
    <property type="project" value="TreeGrafter"/>
</dbReference>
<dbReference type="PANTHER" id="PTHR13223:SF2">
    <property type="entry name" value="ACIDIC FIBROBLAST GROWTH FACTOR INTRACELLULAR-BINDING PROTEIN"/>
    <property type="match status" value="1"/>
</dbReference>
<organism evidence="1 2">
    <name type="scientific">Paramuricea clavata</name>
    <name type="common">Red gorgonian</name>
    <name type="synonym">Violescent sea-whip</name>
    <dbReference type="NCBI Taxonomy" id="317549"/>
    <lineage>
        <taxon>Eukaryota</taxon>
        <taxon>Metazoa</taxon>
        <taxon>Cnidaria</taxon>
        <taxon>Anthozoa</taxon>
        <taxon>Octocorallia</taxon>
        <taxon>Malacalcyonacea</taxon>
        <taxon>Plexauridae</taxon>
        <taxon>Paramuricea</taxon>
    </lineage>
</organism>
<dbReference type="Pfam" id="PF05427">
    <property type="entry name" value="FIBP"/>
    <property type="match status" value="1"/>
</dbReference>
<dbReference type="OrthoDB" id="16955at2759"/>
<name>A0A7D9L1F0_PARCT</name>
<dbReference type="AlphaFoldDB" id="A0A7D9L1F0"/>
<protein>
    <submittedName>
        <fullName evidence="1">Acidic fibroblast growth factor intracellular-binding</fullName>
    </submittedName>
</protein>
<accession>A0A7D9L1F0</accession>
<evidence type="ECO:0000313" key="2">
    <source>
        <dbReference type="Proteomes" id="UP001152795"/>
    </source>
</evidence>
<feature type="non-terminal residue" evidence="1">
    <location>
        <position position="169"/>
    </location>
</feature>
<dbReference type="InterPro" id="IPR008614">
    <property type="entry name" value="FIBP"/>
</dbReference>
<evidence type="ECO:0000313" key="1">
    <source>
        <dbReference type="EMBL" id="CAB4023377.1"/>
    </source>
</evidence>
<keyword evidence="2" id="KW-1185">Reference proteome</keyword>
<sequence length="169" mass="19487">MEEVDVFVTDPTTLDLEVYDLWLKGFTEQDAAEHQMKCGYLQHVGATPDIITSDIADQYRVFLVLEHFLQTPPLLATQLMLQIPSGVQDRLIERYYEFDNTVVREILGKKLTTRLRKDLDDISERTSVPLKSCKRQYDNIKNIFKAVEDSTGDLVNNIKTEFLLSENLS</sequence>
<dbReference type="PANTHER" id="PTHR13223">
    <property type="entry name" value="ACIDIC FIBROBLAST GROWTH FACTOR INTRACELLULAR BINDING PROTEIN"/>
    <property type="match status" value="1"/>
</dbReference>
<comment type="caution">
    <text evidence="1">The sequence shown here is derived from an EMBL/GenBank/DDBJ whole genome shotgun (WGS) entry which is preliminary data.</text>
</comment>